<dbReference type="SUPFAM" id="SSF53448">
    <property type="entry name" value="Nucleotide-diphospho-sugar transferases"/>
    <property type="match status" value="1"/>
</dbReference>
<dbReference type="InterPro" id="IPR029044">
    <property type="entry name" value="Nucleotide-diphossugar_trans"/>
</dbReference>
<accession>H3ZN76</accession>
<dbReference type="PaxDb" id="523849-OCC_05064"/>
<dbReference type="AlphaFoldDB" id="H3ZN76"/>
<proteinExistence type="inferred from homology"/>
<dbReference type="STRING" id="523849.OCC_05064"/>
<comment type="similarity">
    <text evidence="1">Belongs to the glycosyltransferase 2 family.</text>
</comment>
<evidence type="ECO:0008006" key="7">
    <source>
        <dbReference type="Google" id="ProtNLM"/>
    </source>
</evidence>
<keyword evidence="4" id="KW-0472">Membrane</keyword>
<evidence type="ECO:0000313" key="5">
    <source>
        <dbReference type="EMBL" id="EHR78587.1"/>
    </source>
</evidence>
<gene>
    <name evidence="5" type="ORF">OCC_05064</name>
</gene>
<dbReference type="GO" id="GO:0016757">
    <property type="term" value="F:glycosyltransferase activity"/>
    <property type="evidence" value="ECO:0007669"/>
    <property type="project" value="UniProtKB-KW"/>
</dbReference>
<sequence length="192" mass="23100">MYYYKDPQRIWCAGIKRNYYTSITKFIGRDEIDNGQFLKPFPSEDFPNSFMVRRDVINKIGYFDSRNFPIHYDEADFCKRAWLAGYQIYTVPKAKVWHDIPFRKEIKEKGRYFHVHNEMRAYYTGRNRILFHRKYSGLHQFLIFLIVFNPIITIYYLGIILLGLNEPISKRITILRRYLKGIIDGIMKGDIT</sequence>
<keyword evidence="6" id="KW-1185">Reference proteome</keyword>
<dbReference type="KEGG" id="tlt:OCC_05064"/>
<dbReference type="Proteomes" id="UP000015502">
    <property type="component" value="Chromosome"/>
</dbReference>
<dbReference type="Gene3D" id="3.90.550.10">
    <property type="entry name" value="Spore Coat Polysaccharide Biosynthesis Protein SpsA, Chain A"/>
    <property type="match status" value="1"/>
</dbReference>
<keyword evidence="3" id="KW-0808">Transferase</keyword>
<keyword evidence="4" id="KW-1133">Transmembrane helix</keyword>
<dbReference type="PANTHER" id="PTHR43179">
    <property type="entry name" value="RHAMNOSYLTRANSFERASE WBBL"/>
    <property type="match status" value="1"/>
</dbReference>
<evidence type="ECO:0000256" key="3">
    <source>
        <dbReference type="ARBA" id="ARBA00022679"/>
    </source>
</evidence>
<dbReference type="HOGENOM" id="CLU_1412431_0_0_2"/>
<reference evidence="5 6" key="1">
    <citation type="journal article" date="2012" name="J. Bacteriol.">
        <title>Genome sequence of the model hyperthermophilic archaeon Thermococcus litoralis NS-C.</title>
        <authorList>
            <person name="Gardner A.F."/>
            <person name="Kumar S."/>
            <person name="Perler F.B."/>
        </authorList>
    </citation>
    <scope>NUCLEOTIDE SEQUENCE [LARGE SCALE GENOMIC DNA]</scope>
    <source>
        <strain evidence="6">ATCC 51850 / DSM 5473 / JCM 8560 / NS-C</strain>
    </source>
</reference>
<feature type="transmembrane region" description="Helical" evidence="4">
    <location>
        <begin position="141"/>
        <end position="164"/>
    </location>
</feature>
<evidence type="ECO:0000256" key="1">
    <source>
        <dbReference type="ARBA" id="ARBA00006739"/>
    </source>
</evidence>
<keyword evidence="2" id="KW-0328">Glycosyltransferase</keyword>
<protein>
    <recommendedName>
        <fullName evidence="7">Glycosyltransferase 2-like domain-containing protein</fullName>
    </recommendedName>
</protein>
<evidence type="ECO:0000313" key="6">
    <source>
        <dbReference type="Proteomes" id="UP000015502"/>
    </source>
</evidence>
<keyword evidence="4" id="KW-0812">Transmembrane</keyword>
<evidence type="ECO:0000256" key="2">
    <source>
        <dbReference type="ARBA" id="ARBA00022676"/>
    </source>
</evidence>
<name>H3ZN76_THELN</name>
<dbReference type="PANTHER" id="PTHR43179:SF12">
    <property type="entry name" value="GALACTOFURANOSYLTRANSFERASE GLFT2"/>
    <property type="match status" value="1"/>
</dbReference>
<organism evidence="5 6">
    <name type="scientific">Thermococcus litoralis (strain ATCC 51850 / DSM 5473 / JCM 8560 / NS-C)</name>
    <dbReference type="NCBI Taxonomy" id="523849"/>
    <lineage>
        <taxon>Archaea</taxon>
        <taxon>Methanobacteriati</taxon>
        <taxon>Methanobacteriota</taxon>
        <taxon>Thermococci</taxon>
        <taxon>Thermococcales</taxon>
        <taxon>Thermococcaceae</taxon>
        <taxon>Thermococcus</taxon>
    </lineage>
</organism>
<dbReference type="EMBL" id="CP006670">
    <property type="protein sequence ID" value="EHR78587.1"/>
    <property type="molecule type" value="Genomic_DNA"/>
</dbReference>
<evidence type="ECO:0000256" key="4">
    <source>
        <dbReference type="SAM" id="Phobius"/>
    </source>
</evidence>